<keyword evidence="1" id="KW-0813">Transport</keyword>
<reference evidence="8 9" key="2">
    <citation type="journal article" date="2016" name="Appl. Microbiol. Biotechnol.">
        <title>Mutations improving production and secretion of extracellular lipase by Burkholderia glumae PG1.</title>
        <authorList>
            <person name="Knapp A."/>
            <person name="Voget S."/>
            <person name="Gao R."/>
            <person name="Zaburannyi N."/>
            <person name="Krysciak D."/>
            <person name="Breuer M."/>
            <person name="Hauer B."/>
            <person name="Streit W.R."/>
            <person name="Muller R."/>
            <person name="Daniel R."/>
            <person name="Jaeger K.E."/>
        </authorList>
    </citation>
    <scope>NUCLEOTIDE SEQUENCE [LARGE SCALE GENOMIC DNA]</scope>
    <source>
        <strain evidence="8 9">PG1</strain>
    </source>
</reference>
<dbReference type="Gene3D" id="3.30.70.1440">
    <property type="entry name" value="Multidrug efflux transporter AcrB pore domain"/>
    <property type="match status" value="1"/>
</dbReference>
<keyword evidence="9" id="KW-1185">Reference proteome</keyword>
<dbReference type="PANTHER" id="PTHR32063:SF34">
    <property type="entry name" value="MULTIDRUG RESISTANCE PROTEIN MDTC"/>
    <property type="match status" value="1"/>
</dbReference>
<feature type="transmembrane region" description="Helical" evidence="7">
    <location>
        <begin position="1019"/>
        <end position="1045"/>
    </location>
</feature>
<dbReference type="SUPFAM" id="SSF82866">
    <property type="entry name" value="Multidrug efflux transporter AcrB transmembrane domain"/>
    <property type="match status" value="2"/>
</dbReference>
<feature type="transmembrane region" description="Helical" evidence="7">
    <location>
        <begin position="991"/>
        <end position="1013"/>
    </location>
</feature>
<keyword evidence="6 7" id="KW-0472">Membrane</keyword>
<dbReference type="GO" id="GO:0042910">
    <property type="term" value="F:xenobiotic transmembrane transporter activity"/>
    <property type="evidence" value="ECO:0007669"/>
    <property type="project" value="TreeGrafter"/>
</dbReference>
<dbReference type="GO" id="GO:0005886">
    <property type="term" value="C:plasma membrane"/>
    <property type="evidence" value="ECO:0007669"/>
    <property type="project" value="TreeGrafter"/>
</dbReference>
<dbReference type="PANTHER" id="PTHR32063">
    <property type="match status" value="1"/>
</dbReference>
<name>A0A0B6S5W0_BURPL</name>
<keyword evidence="2" id="KW-1003">Cell membrane</keyword>
<dbReference type="SUPFAM" id="SSF82714">
    <property type="entry name" value="Multidrug efflux transporter AcrB TolC docking domain, DN and DC subdomains"/>
    <property type="match status" value="2"/>
</dbReference>
<evidence type="ECO:0000256" key="6">
    <source>
        <dbReference type="ARBA" id="ARBA00023136"/>
    </source>
</evidence>
<dbReference type="InterPro" id="IPR027463">
    <property type="entry name" value="AcrB_DN_DC_subdom"/>
</dbReference>
<dbReference type="Proteomes" id="UP000031838">
    <property type="component" value="Chromosome 2"/>
</dbReference>
<feature type="transmembrane region" description="Helical" evidence="7">
    <location>
        <begin position="466"/>
        <end position="484"/>
    </location>
</feature>
<dbReference type="Gene3D" id="3.30.70.1320">
    <property type="entry name" value="Multidrug efflux transporter AcrB pore domain like"/>
    <property type="match status" value="1"/>
</dbReference>
<evidence type="ECO:0000256" key="5">
    <source>
        <dbReference type="ARBA" id="ARBA00022989"/>
    </source>
</evidence>
<keyword evidence="3" id="KW-0997">Cell inner membrane</keyword>
<dbReference type="Gene3D" id="3.30.2090.10">
    <property type="entry name" value="Multidrug efflux transporter AcrB TolC docking domain, DN and DC subdomains"/>
    <property type="match status" value="2"/>
</dbReference>
<evidence type="ECO:0000256" key="1">
    <source>
        <dbReference type="ARBA" id="ARBA00022448"/>
    </source>
</evidence>
<evidence type="ECO:0000256" key="3">
    <source>
        <dbReference type="ARBA" id="ARBA00022519"/>
    </source>
</evidence>
<keyword evidence="4 7" id="KW-0812">Transmembrane</keyword>
<evidence type="ECO:0000256" key="7">
    <source>
        <dbReference type="SAM" id="Phobius"/>
    </source>
</evidence>
<feature type="transmembrane region" description="Helical" evidence="7">
    <location>
        <begin position="891"/>
        <end position="908"/>
    </location>
</feature>
<evidence type="ECO:0000313" key="9">
    <source>
        <dbReference type="Proteomes" id="UP000031838"/>
    </source>
</evidence>
<feature type="transmembrane region" description="Helical" evidence="7">
    <location>
        <begin position="12"/>
        <end position="32"/>
    </location>
</feature>
<evidence type="ECO:0000256" key="4">
    <source>
        <dbReference type="ARBA" id="ARBA00022692"/>
    </source>
</evidence>
<proteinExistence type="predicted"/>
<gene>
    <name evidence="8" type="primary">mdtC</name>
    <name evidence="8" type="ORF">BGL_2c06060</name>
</gene>
<sequence length="1059" mass="111657">MKPFSPFVRRPVATSLMAIAIALCGLLGFRLLPVAPLPEIDFPTISVQARLPGASPELVAASVATPLERQFGRIAGVTQMTSVSSLGQTQVTLQFDLARNIDGAARDVQAAINAARTNLPASLDGNPTWRKVNPADSPILVIGLTSGVATPGQLYDAASTVLQQKLMQTPGVGNVVVGGAALPATRIELNPERASHYGIGLEQIRSVIEGANVDLPKGSAVSGARAYGIGADDMLYAPDDYARLVVSQQNGRIVRVADLGTVREDVENLQNYGLSNGRPAVLLIVYRQPGANVIEAVENVKAALPALEAAIVPIAPSVRIAIDVDRTKTIRASLRDVETTLLISIVLVTAVTFCFFRSWRTTLVPAVIVPLSLLGTFAVMACLGYSLNNLSLMALTISTGFVVDDAIVVVENIMRHRELGKAPLDAVLAGVAEVGFTVFSISVSLVAVFVPLLFMGGLVGRLLREFSVTLSVAIAMSMLLSLSVGPMLMSRVMRGAAPDAGERGTAMSGPVDTTAVAGRLHRLYARSLRWVVAHPLLMGGVTVLVFAVNLALFVAAPKGFFPQEDTGLLLGTLQAPQAISYLEMQRQFRLVNARIGANPNVAFVGGVVGGSNALNHALLFVSLKPLGERRAGADAVIGQLRAQLAGLPGSQLYLQSVQDLSVGGRQSGAQYQYTLTATDQATLDRWVPKVVAALRGLPALADINTDQQDDGLQVRVDVDRELATRLGVDVDTIDQTLYDAFGQRQVSTVYRAANQYHVVMEVAPSNQTDPTVLRSLYVPAGLAPASLNGAAARAGMPAATPSAAATASGTALVPLAAFARLATGRTAIAINHQASFPAITVSFNLRPGASIGPVTRQIERAVAALNLPADVGGAFAGTAQAFAQSLSSEPWLILAALLSVYVVLGMLYENLVHPLTILSTLPSAGVGALIALRATHTELSIIALIGVLLLIGIVKKNAIMLIDFALKETRERGATPEDAILRAGIARVRPIMMTTLAAIFGALPLVLGGGYGAEFRWPLGVSIIGGLLFSQLLTLYTTPVIYLWFDRASRRQRTRRQAS</sequence>
<evidence type="ECO:0000256" key="2">
    <source>
        <dbReference type="ARBA" id="ARBA00022475"/>
    </source>
</evidence>
<keyword evidence="5 7" id="KW-1133">Transmembrane helix</keyword>
<feature type="transmembrane region" description="Helical" evidence="7">
    <location>
        <begin position="536"/>
        <end position="556"/>
    </location>
</feature>
<dbReference type="HOGENOM" id="CLU_002755_1_2_4"/>
<feature type="transmembrane region" description="Helical" evidence="7">
    <location>
        <begin position="339"/>
        <end position="356"/>
    </location>
</feature>
<feature type="transmembrane region" description="Helical" evidence="7">
    <location>
        <begin position="941"/>
        <end position="962"/>
    </location>
</feature>
<dbReference type="Gene3D" id="1.20.1640.10">
    <property type="entry name" value="Multidrug efflux transporter AcrB transmembrane domain"/>
    <property type="match status" value="2"/>
</dbReference>
<organism evidence="8 9">
    <name type="scientific">Burkholderia plantarii</name>
    <dbReference type="NCBI Taxonomy" id="41899"/>
    <lineage>
        <taxon>Bacteria</taxon>
        <taxon>Pseudomonadati</taxon>
        <taxon>Pseudomonadota</taxon>
        <taxon>Betaproteobacteria</taxon>
        <taxon>Burkholderiales</taxon>
        <taxon>Burkholderiaceae</taxon>
        <taxon>Burkholderia</taxon>
    </lineage>
</organism>
<dbReference type="SUPFAM" id="SSF82693">
    <property type="entry name" value="Multidrug efflux transporter AcrB pore domain, PN1, PN2, PC1 and PC2 subdomains"/>
    <property type="match status" value="4"/>
</dbReference>
<feature type="transmembrane region" description="Helical" evidence="7">
    <location>
        <begin position="363"/>
        <end position="386"/>
    </location>
</feature>
<dbReference type="EMBL" id="CP002581">
    <property type="protein sequence ID" value="AJK48690.1"/>
    <property type="molecule type" value="Genomic_DNA"/>
</dbReference>
<dbReference type="FunFam" id="3.30.70.1430:FF:000001">
    <property type="entry name" value="Efflux pump membrane transporter"/>
    <property type="match status" value="1"/>
</dbReference>
<dbReference type="RefSeq" id="WP_042627282.1">
    <property type="nucleotide sequence ID" value="NZ_CP002581.1"/>
</dbReference>
<dbReference type="Pfam" id="PF00873">
    <property type="entry name" value="ACR_tran"/>
    <property type="match status" value="1"/>
</dbReference>
<reference evidence="9" key="1">
    <citation type="submission" date="2011-03" db="EMBL/GenBank/DDBJ databases">
        <authorList>
            <person name="Voget S."/>
            <person name="Streit W.R."/>
            <person name="Jaeger K.E."/>
            <person name="Daniel R."/>
        </authorList>
    </citation>
    <scope>NUCLEOTIDE SEQUENCE [LARGE SCALE GENOMIC DNA]</scope>
    <source>
        <strain evidence="9">PG1</strain>
    </source>
</reference>
<feature type="transmembrane region" description="Helical" evidence="7">
    <location>
        <begin position="426"/>
        <end position="454"/>
    </location>
</feature>
<accession>A0A0B6S5W0</accession>
<dbReference type="PRINTS" id="PR00702">
    <property type="entry name" value="ACRIFLAVINRP"/>
</dbReference>
<evidence type="ECO:0000313" key="8">
    <source>
        <dbReference type="EMBL" id="AJK48690.1"/>
    </source>
</evidence>
<dbReference type="KEGG" id="bgp:BGL_2c06060"/>
<dbReference type="AlphaFoldDB" id="A0A0B6S5W0"/>
<protein>
    <submittedName>
        <fullName evidence="8">Multidrug resistance protein MdtC</fullName>
    </submittedName>
</protein>
<dbReference type="Gene3D" id="3.30.70.1430">
    <property type="entry name" value="Multidrug efflux transporter AcrB pore domain"/>
    <property type="match status" value="2"/>
</dbReference>
<dbReference type="InterPro" id="IPR001036">
    <property type="entry name" value="Acrflvin-R"/>
</dbReference>